<sequence length="2020" mass="231207">MAEPPDPDRFRDQRMLELVRFFQDRQQLDDFESGILNPVNRLKDLAKEKPQIFKICTLGVDSNFAQVAVPIDSSDNDASPKNIYMNKKITMAYGTRFVVEIIESSKLSITRGIFRGRLMDKPAYNMKTKAQLMQRLQNKPDKYKVCRLHLDGPQLAWAYPLSAEDPIQKIQLKGRSNSGRACEDDEVIVKVLEVDENGVEAHGTVVGMWRQNEKLKYKLFVCEVIEDYGTLMRPLCASVPKIGYDNRFAIWKQQRRINKIMTPAMLERQAKGMLSSSQILSMSPHDFANKTFVSVYSPVEDDSSEEIEFVEKRCERILKHDCDKLFIVCFEDWPVDRWYPRGKVVHVVLKEPSFLKTLDLIQVSLSVPPHIKLTCSLMTRQVMAIERRVQQKVDLKSEKREDFRNNLTVTIDGPDTKDMDDAISLAVAKNGKLIVGVHITDLTEFVGENTPIDQEARRRGTTYYPNKGAQQMGALTNHMLPRQLAEKSISLVEGQDRRCMSVVFSLNANGLVESSRICLTVIRSDKRLNKEDVQRVLDGETGALEPRIEQMLLRLWSVTRDWRLARLGQAAFVRQENESYPETSALVEELMLAANSAVGDFLHKQRDSVPAYPIRVQQRPREIDVTRWIMRHGPKTTHSAELSRALKLVGKEVPGSNIPFQMHNEDAKNLRALCQRGDNKGALSLLYDERRFPHLKLAIRDWHGLCELAQYSESTSENRLHFSLEKEDYVHFTSPMRRYADIMVHRALRVCLKSIQSVECSYGSDEICRFLTAATIRNKRFSRRSKGSETALQLKEVPQRVVIQVSQLDEDGIMFRHEYLDSEPRLAKLVQYRFLNLCEKPEEKEPSMAVCCKWKARILLHTTVAAERSPNDRVGRTGAQTWCDPIKVASFSSVTSFRPTELLRAKNELQRHKWDYSKCELSSSSFLEADLGDRRGVTNVYSTPDGHGSVVRFYRDIHLGDEVNGQIGAMSNHGMLVPTLKLIEICDTFAICLAHRRRPVDSFEQLLRHYIKVVYQDIDEYVKIWQNIVAMEAATVSVSNNEAFVLCEVPIVWRQDKRNNRWLGMFNLTSNFCSANNLSFTDSVVTEELKSWRKKLEKTRKNSEKRVKDVTDAVFTAAQRITRYSEYICLRANIRNEYTWIGHGGVLLVFDGLHCRSNRCNDKSVHFCNFVVFHLNEVSPGDSAPQETLTNATIEIVMKFLPIRRHELVLQAMRHQRGINAADALVRWDEQKNAEGVDFLIYKNTLVENSIRSYDIRVGNENAGQNLRLVPCNDCQRQALETAIKKRISLIWGPPGTGKTTTGVMLIFWFVFINRNRKDAMPAPDIILPNDDDEEYNEFEDTQYSDDEEDEEQDVQDVFEETEGLLPEFEDRKDAVDAELTRANRDGFEEVVYRRKSRRRLSCSTSAKTLSDSRRWNPQPIRKCQSRRQILCCGPSNRSVDVIIEASRDLLADKCPSMVRVYSEQVERMHYPVPGEISTADEVSPAMKRFALHELIRSENSDDAYIIGGFDDAFKLFIGSKTEAPVTMEAAIKTAAGRNPRFDRFIRNNRLRSRRRGALELAEEEAGEDALVQGCVKLYKDKVQKSKERVLQNFDVVLCTTSVSCSSVLQRACRFVQIIIDEAGMCTQPELLVPIVGRLSTEISVPSSLGASNQAFSRKPASQYAERVVLIGDHKQLAPIIQNKTAAELGLSRTFLEMHCLDSVMLNQQYRMHPSLADFPSKRFYTVKDSGGLRTQPSKSWTGVLDAETRTQGNASWTGLNWHRLAKHDLFDSRGANGVRRHGLLTQRNANVLHGCWPGVRRNKHFDTLPDVPAKDFHPMGEEERIVFLHIQGHEERTLVATEDGREDSYKNELEIDTVVRVYKEIHNRLSGDDKKDPRRCIAVMSQYKYQVSEITRRLKEENLAMPTVNTVIACQGSEFAYVLLSLVRSMPDYDIEANPLPGWERKFLGFITDENQTNVALTRAQRGLVIVGNRKLLRRDPNWSYLLHDLKERGCIPKSAADFPNKTGDKRFLTRTGKW</sequence>
<dbReference type="InterPro" id="IPR041679">
    <property type="entry name" value="DNA2/NAM7-like_C"/>
</dbReference>
<dbReference type="Gene3D" id="3.40.50.300">
    <property type="entry name" value="P-loop containing nucleotide triphosphate hydrolases"/>
    <property type="match status" value="2"/>
</dbReference>
<dbReference type="InterPro" id="IPR022966">
    <property type="entry name" value="RNase_II/R_CS"/>
</dbReference>
<dbReference type="PROSITE" id="PS01175">
    <property type="entry name" value="RIBONUCLEASE_II"/>
    <property type="match status" value="1"/>
</dbReference>
<evidence type="ECO:0000256" key="2">
    <source>
        <dbReference type="ARBA" id="ARBA00022741"/>
    </source>
</evidence>
<evidence type="ECO:0000313" key="8">
    <source>
        <dbReference type="WBParaSite" id="maker-uti_cns_0008891-snap-gene-0.5-mRNA-1"/>
    </source>
</evidence>
<evidence type="ECO:0000256" key="5">
    <source>
        <dbReference type="ARBA" id="ARBA00022840"/>
    </source>
</evidence>
<protein>
    <submittedName>
        <fullName evidence="8">RNB domain-containing protein</fullName>
    </submittedName>
</protein>
<keyword evidence="5" id="KW-0067">ATP-binding</keyword>
<dbReference type="Pfam" id="PF13086">
    <property type="entry name" value="AAA_11"/>
    <property type="match status" value="2"/>
</dbReference>
<accession>A0A1I8HZ95</accession>
<evidence type="ECO:0000256" key="3">
    <source>
        <dbReference type="ARBA" id="ARBA00022801"/>
    </source>
</evidence>
<dbReference type="Pfam" id="PF00773">
    <property type="entry name" value="RNB"/>
    <property type="match status" value="1"/>
</dbReference>
<dbReference type="InterPro" id="IPR050534">
    <property type="entry name" value="Coronavir_polyprotein_1ab"/>
</dbReference>
<name>A0A1I8HZ95_9PLAT</name>
<keyword evidence="4" id="KW-0347">Helicase</keyword>
<dbReference type="WBParaSite" id="maker-uti_cns_0008891-snap-gene-0.5-mRNA-1">
    <property type="protein sequence ID" value="maker-uti_cns_0008891-snap-gene-0.5-mRNA-1"/>
    <property type="gene ID" value="maker-uti_cns_0008891-snap-gene-0.5"/>
</dbReference>
<dbReference type="SMART" id="SM00955">
    <property type="entry name" value="RNB"/>
    <property type="match status" value="1"/>
</dbReference>
<keyword evidence="7" id="KW-1185">Reference proteome</keyword>
<dbReference type="InterPro" id="IPR012340">
    <property type="entry name" value="NA-bd_OB-fold"/>
</dbReference>
<feature type="domain" description="RNB" evidence="6">
    <location>
        <begin position="400"/>
        <end position="754"/>
    </location>
</feature>
<dbReference type="PANTHER" id="PTHR43788:SF16">
    <property type="entry name" value="HELICASE WITH ZINC FINGER 2"/>
    <property type="match status" value="1"/>
</dbReference>
<evidence type="ECO:0000259" key="6">
    <source>
        <dbReference type="SMART" id="SM00955"/>
    </source>
</evidence>
<keyword evidence="3" id="KW-0378">Hydrolase</keyword>
<dbReference type="PANTHER" id="PTHR43788">
    <property type="entry name" value="DNA2/NAM7 HELICASE FAMILY MEMBER"/>
    <property type="match status" value="1"/>
</dbReference>
<comment type="similarity">
    <text evidence="1">Belongs to the DNA2/NAM7 helicase family.</text>
</comment>
<dbReference type="GO" id="GO:0004540">
    <property type="term" value="F:RNA nuclease activity"/>
    <property type="evidence" value="ECO:0007669"/>
    <property type="project" value="InterPro"/>
</dbReference>
<dbReference type="InterPro" id="IPR056787">
    <property type="entry name" value="OB_HELZ2"/>
</dbReference>
<evidence type="ECO:0000256" key="1">
    <source>
        <dbReference type="ARBA" id="ARBA00007913"/>
    </source>
</evidence>
<dbReference type="GO" id="GO:0003723">
    <property type="term" value="F:RNA binding"/>
    <property type="evidence" value="ECO:0007669"/>
    <property type="project" value="InterPro"/>
</dbReference>
<organism evidence="7 8">
    <name type="scientific">Macrostomum lignano</name>
    <dbReference type="NCBI Taxonomy" id="282301"/>
    <lineage>
        <taxon>Eukaryota</taxon>
        <taxon>Metazoa</taxon>
        <taxon>Spiralia</taxon>
        <taxon>Lophotrochozoa</taxon>
        <taxon>Platyhelminthes</taxon>
        <taxon>Rhabditophora</taxon>
        <taxon>Macrostomorpha</taxon>
        <taxon>Macrostomida</taxon>
        <taxon>Macrostomidae</taxon>
        <taxon>Macrostomum</taxon>
    </lineage>
</organism>
<dbReference type="GO" id="GO:0016787">
    <property type="term" value="F:hydrolase activity"/>
    <property type="evidence" value="ECO:0007669"/>
    <property type="project" value="UniProtKB-KW"/>
</dbReference>
<proteinExistence type="inferred from homology"/>
<dbReference type="InterPro" id="IPR001900">
    <property type="entry name" value="RNase_II/R"/>
</dbReference>
<dbReference type="GO" id="GO:0043139">
    <property type="term" value="F:5'-3' DNA helicase activity"/>
    <property type="evidence" value="ECO:0007669"/>
    <property type="project" value="TreeGrafter"/>
</dbReference>
<evidence type="ECO:0000313" key="7">
    <source>
        <dbReference type="Proteomes" id="UP000095280"/>
    </source>
</evidence>
<reference evidence="8" key="1">
    <citation type="submission" date="2016-11" db="UniProtKB">
        <authorList>
            <consortium name="WormBaseParasite"/>
        </authorList>
    </citation>
    <scope>IDENTIFICATION</scope>
</reference>
<dbReference type="Pfam" id="PF13087">
    <property type="entry name" value="AAA_12"/>
    <property type="match status" value="1"/>
</dbReference>
<keyword evidence="2" id="KW-0547">Nucleotide-binding</keyword>
<dbReference type="InterPro" id="IPR041677">
    <property type="entry name" value="DNA2/NAM7_AAA_11"/>
</dbReference>
<dbReference type="SUPFAM" id="SSF50249">
    <property type="entry name" value="Nucleic acid-binding proteins"/>
    <property type="match status" value="2"/>
</dbReference>
<dbReference type="Proteomes" id="UP000095280">
    <property type="component" value="Unplaced"/>
</dbReference>
<dbReference type="InterPro" id="IPR027417">
    <property type="entry name" value="P-loop_NTPase"/>
</dbReference>
<dbReference type="GO" id="GO:0005524">
    <property type="term" value="F:ATP binding"/>
    <property type="evidence" value="ECO:0007669"/>
    <property type="project" value="UniProtKB-KW"/>
</dbReference>
<dbReference type="CDD" id="cd18808">
    <property type="entry name" value="SF1_C_Upf1"/>
    <property type="match status" value="1"/>
</dbReference>
<dbReference type="SUPFAM" id="SSF52540">
    <property type="entry name" value="P-loop containing nucleoside triphosphate hydrolases"/>
    <property type="match status" value="1"/>
</dbReference>
<dbReference type="InterPro" id="IPR047187">
    <property type="entry name" value="SF1_C_Upf1"/>
</dbReference>
<evidence type="ECO:0000256" key="4">
    <source>
        <dbReference type="ARBA" id="ARBA00022806"/>
    </source>
</evidence>
<dbReference type="Pfam" id="PF25049">
    <property type="entry name" value="OB_HELZ2"/>
    <property type="match status" value="1"/>
</dbReference>